<dbReference type="GO" id="GO:0006102">
    <property type="term" value="P:isocitrate metabolic process"/>
    <property type="evidence" value="ECO:0007669"/>
    <property type="project" value="TreeGrafter"/>
</dbReference>
<dbReference type="Pfam" id="PF00180">
    <property type="entry name" value="Iso_dh"/>
    <property type="match status" value="1"/>
</dbReference>
<evidence type="ECO:0000259" key="3">
    <source>
        <dbReference type="SMART" id="SM01329"/>
    </source>
</evidence>
<name>A0A0H5R8D1_9EUKA</name>
<comment type="similarity">
    <text evidence="1">Belongs to the isocitrate and isopropylmalate dehydrogenases family.</text>
</comment>
<keyword evidence="2" id="KW-0560">Oxidoreductase</keyword>
<dbReference type="SMART" id="SM01329">
    <property type="entry name" value="Iso_dh"/>
    <property type="match status" value="1"/>
</dbReference>
<dbReference type="InterPro" id="IPR024084">
    <property type="entry name" value="IsoPropMal-DH-like_dom"/>
</dbReference>
<dbReference type="PANTHER" id="PTHR11835:SF34">
    <property type="entry name" value="ISOCITRATE DEHYDROGENASE [NAD] SUBUNIT ALPHA, MITOCHONDRIAL"/>
    <property type="match status" value="1"/>
</dbReference>
<reference evidence="4" key="1">
    <citation type="submission" date="2015-04" db="EMBL/GenBank/DDBJ databases">
        <title>The genome sequence of the plant pathogenic Rhizarian Plasmodiophora brassicae reveals insights in its biotrophic life cycle and the origin of chitin synthesis.</title>
        <authorList>
            <person name="Schwelm A."/>
            <person name="Fogelqvist J."/>
            <person name="Knaust A."/>
            <person name="Julke S."/>
            <person name="Lilja T."/>
            <person name="Dhandapani V."/>
            <person name="Bonilla-Rosso G."/>
            <person name="Karlsson M."/>
            <person name="Shevchenko A."/>
            <person name="Choi S.R."/>
            <person name="Kim H.G."/>
            <person name="Park J.Y."/>
            <person name="Lim Y.P."/>
            <person name="Ludwig-Muller J."/>
            <person name="Dixelius C."/>
        </authorList>
    </citation>
    <scope>NUCLEOTIDE SEQUENCE</scope>
    <source>
        <tissue evidence="4">Potato root galls</tissue>
    </source>
</reference>
<proteinExistence type="inferred from homology"/>
<organism evidence="4">
    <name type="scientific">Spongospora subterranea</name>
    <dbReference type="NCBI Taxonomy" id="70186"/>
    <lineage>
        <taxon>Eukaryota</taxon>
        <taxon>Sar</taxon>
        <taxon>Rhizaria</taxon>
        <taxon>Endomyxa</taxon>
        <taxon>Phytomyxea</taxon>
        <taxon>Plasmodiophorida</taxon>
        <taxon>Plasmodiophoridae</taxon>
        <taxon>Spongospora</taxon>
    </lineage>
</organism>
<dbReference type="InterPro" id="IPR019818">
    <property type="entry name" value="IsoCit/isopropylmalate_DH_CS"/>
</dbReference>
<feature type="non-terminal residue" evidence="4">
    <location>
        <position position="1"/>
    </location>
</feature>
<dbReference type="EMBL" id="HACM01009948">
    <property type="protein sequence ID" value="CRZ10390.1"/>
    <property type="molecule type" value="Transcribed_RNA"/>
</dbReference>
<feature type="domain" description="Isopropylmalate dehydrogenase-like" evidence="3">
    <location>
        <begin position="47"/>
        <end position="380"/>
    </location>
</feature>
<dbReference type="SUPFAM" id="SSF53659">
    <property type="entry name" value="Isocitrate/Isopropylmalate dehydrogenase-like"/>
    <property type="match status" value="1"/>
</dbReference>
<dbReference type="AlphaFoldDB" id="A0A0H5R8D1"/>
<accession>A0A0H5R8D1</accession>
<sequence length="399" mass="43145">ETPHSVRFLYSDQDGTVPGIAMISCMRNISPSIGAGFGRRFGTGAHQVVLLRGDGIGPECINASIDIIKATGVSINWIEHPFGQDHYMATGRFLDEDLLDSFEQHKVIFKGPITIPPGVNPRVNIGGRSFTSANQALRKLFGLFANVRPAKSLEGVDSRFSDIDLVVIRENTEDLYTGEETWVDDNTVEGVKRITRGASEKIARFAFDYATKHNRRTVTVVHKANVCPKADGLFLKCAREIGAEHPSLVLNDQLADSLLTKMVLSPQTLDILLCPNLFGDLVSDLAAGLVGSLGLAPSGQYGERHALFEPAHGSAPDIAGKGFANPTSHILSATMMLNHLGEVQAANQISTALRHVIKDKSKRTADIGGTGDLYTFTQAIIEAVRTQNEKPQSCKSVSN</sequence>
<protein>
    <recommendedName>
        <fullName evidence="3">Isopropylmalate dehydrogenase-like domain-containing protein</fullName>
    </recommendedName>
</protein>
<dbReference type="Gene3D" id="3.40.718.10">
    <property type="entry name" value="Isopropylmalate Dehydrogenase"/>
    <property type="match status" value="1"/>
</dbReference>
<dbReference type="GO" id="GO:0005739">
    <property type="term" value="C:mitochondrion"/>
    <property type="evidence" value="ECO:0007669"/>
    <property type="project" value="TreeGrafter"/>
</dbReference>
<dbReference type="GO" id="GO:0051287">
    <property type="term" value="F:NAD binding"/>
    <property type="evidence" value="ECO:0007669"/>
    <property type="project" value="InterPro"/>
</dbReference>
<dbReference type="PROSITE" id="PS00470">
    <property type="entry name" value="IDH_IMDH"/>
    <property type="match status" value="1"/>
</dbReference>
<dbReference type="GO" id="GO:0006099">
    <property type="term" value="P:tricarboxylic acid cycle"/>
    <property type="evidence" value="ECO:0007669"/>
    <property type="project" value="TreeGrafter"/>
</dbReference>
<evidence type="ECO:0000256" key="1">
    <source>
        <dbReference type="ARBA" id="ARBA00007769"/>
    </source>
</evidence>
<dbReference type="GO" id="GO:0000287">
    <property type="term" value="F:magnesium ion binding"/>
    <property type="evidence" value="ECO:0007669"/>
    <property type="project" value="InterPro"/>
</dbReference>
<dbReference type="GO" id="GO:0004449">
    <property type="term" value="F:isocitrate dehydrogenase (NAD+) activity"/>
    <property type="evidence" value="ECO:0007669"/>
    <property type="project" value="TreeGrafter"/>
</dbReference>
<evidence type="ECO:0000256" key="2">
    <source>
        <dbReference type="ARBA" id="ARBA00023002"/>
    </source>
</evidence>
<evidence type="ECO:0000313" key="4">
    <source>
        <dbReference type="EMBL" id="CRZ10390.1"/>
    </source>
</evidence>
<dbReference type="PANTHER" id="PTHR11835">
    <property type="entry name" value="DECARBOXYLATING DEHYDROGENASES-ISOCITRATE, ISOPROPYLMALATE, TARTRATE"/>
    <property type="match status" value="1"/>
</dbReference>